<gene>
    <name evidence="4" type="ORF">FOZ76_02525</name>
</gene>
<feature type="compositionally biased region" description="Basic and acidic residues" evidence="3">
    <location>
        <begin position="73"/>
        <end position="82"/>
    </location>
</feature>
<evidence type="ECO:0000256" key="2">
    <source>
        <dbReference type="RuleBase" id="RU362080"/>
    </source>
</evidence>
<dbReference type="NCBIfam" id="TIGR01552">
    <property type="entry name" value="phd_fam"/>
    <property type="match status" value="1"/>
</dbReference>
<dbReference type="Gene3D" id="3.40.1620.10">
    <property type="entry name" value="YefM-like domain"/>
    <property type="match status" value="1"/>
</dbReference>
<keyword evidence="5" id="KW-1185">Reference proteome</keyword>
<evidence type="ECO:0000313" key="4">
    <source>
        <dbReference type="EMBL" id="TSH98644.1"/>
    </source>
</evidence>
<comment type="caution">
    <text evidence="4">The sequence shown here is derived from an EMBL/GenBank/DDBJ whole genome shotgun (WGS) entry which is preliminary data.</text>
</comment>
<dbReference type="RefSeq" id="WP_143946551.1">
    <property type="nucleotide sequence ID" value="NZ_BAABMB010000001.1"/>
</dbReference>
<dbReference type="EMBL" id="VLTJ01000004">
    <property type="protein sequence ID" value="TSH98644.1"/>
    <property type="molecule type" value="Genomic_DNA"/>
</dbReference>
<protein>
    <recommendedName>
        <fullName evidence="2">Antitoxin</fullName>
    </recommendedName>
</protein>
<accession>A0A556B0I4</accession>
<dbReference type="SUPFAM" id="SSF143120">
    <property type="entry name" value="YefM-like"/>
    <property type="match status" value="1"/>
</dbReference>
<organism evidence="4 5">
    <name type="scientific">Verticiella sediminum</name>
    <dbReference type="NCBI Taxonomy" id="1247510"/>
    <lineage>
        <taxon>Bacteria</taxon>
        <taxon>Pseudomonadati</taxon>
        <taxon>Pseudomonadota</taxon>
        <taxon>Betaproteobacteria</taxon>
        <taxon>Burkholderiales</taxon>
        <taxon>Alcaligenaceae</taxon>
        <taxon>Verticiella</taxon>
    </lineage>
</organism>
<dbReference type="Pfam" id="PF02604">
    <property type="entry name" value="PhdYeFM_antitox"/>
    <property type="match status" value="1"/>
</dbReference>
<evidence type="ECO:0000313" key="5">
    <source>
        <dbReference type="Proteomes" id="UP000318405"/>
    </source>
</evidence>
<feature type="region of interest" description="Disordered" evidence="3">
    <location>
        <begin position="70"/>
        <end position="109"/>
    </location>
</feature>
<proteinExistence type="inferred from homology"/>
<dbReference type="OrthoDB" id="9800503at2"/>
<dbReference type="InterPro" id="IPR036165">
    <property type="entry name" value="YefM-like_sf"/>
</dbReference>
<name>A0A556B0I4_9BURK</name>
<comment type="similarity">
    <text evidence="1 2">Belongs to the phD/YefM antitoxin family.</text>
</comment>
<evidence type="ECO:0000256" key="1">
    <source>
        <dbReference type="ARBA" id="ARBA00009981"/>
    </source>
</evidence>
<evidence type="ECO:0000256" key="3">
    <source>
        <dbReference type="SAM" id="MobiDB-lite"/>
    </source>
</evidence>
<reference evidence="4 5" key="1">
    <citation type="submission" date="2019-07" db="EMBL/GenBank/DDBJ databases">
        <title>Qingshengfaniella alkalisoli gen. nov., sp. nov., isolated from saline soil.</title>
        <authorList>
            <person name="Xu L."/>
            <person name="Huang X.-X."/>
            <person name="Sun J.-Q."/>
        </authorList>
    </citation>
    <scope>NUCLEOTIDE SEQUENCE [LARGE SCALE GENOMIC DNA]</scope>
    <source>
        <strain evidence="4 5">DSM 27279</strain>
    </source>
</reference>
<dbReference type="InterPro" id="IPR006442">
    <property type="entry name" value="Antitoxin_Phd/YefM"/>
</dbReference>
<dbReference type="Proteomes" id="UP000318405">
    <property type="component" value="Unassembled WGS sequence"/>
</dbReference>
<sequence>MKYDVSAADANRRFSRILREVREEGRSYVVTSHGRPVARIVPIDERRSAVTDTRAVLLSRLRTQPIVQAGSWTRDELYERPQRRAAPSQPSEGDTATRGGPAFQGEGEP</sequence>
<dbReference type="AlphaFoldDB" id="A0A556B0I4"/>
<comment type="function">
    <text evidence="2">Antitoxin component of a type II toxin-antitoxin (TA) system.</text>
</comment>